<proteinExistence type="predicted"/>
<keyword evidence="1" id="KW-0472">Membrane</keyword>
<feature type="transmembrane region" description="Helical" evidence="1">
    <location>
        <begin position="88"/>
        <end position="114"/>
    </location>
</feature>
<dbReference type="PANTHER" id="PTHR43424:SF1">
    <property type="entry name" value="LOCUS PUTATIVE PROTEIN 1-RELATED"/>
    <property type="match status" value="1"/>
</dbReference>
<accession>A0A5M6IDU9</accession>
<feature type="transmembrane region" description="Helical" evidence="1">
    <location>
        <begin position="215"/>
        <end position="235"/>
    </location>
</feature>
<keyword evidence="1" id="KW-0812">Transmembrane</keyword>
<dbReference type="Pfam" id="PF13440">
    <property type="entry name" value="Polysacc_synt_3"/>
    <property type="match status" value="1"/>
</dbReference>
<feature type="transmembrane region" description="Helical" evidence="1">
    <location>
        <begin position="21"/>
        <end position="42"/>
    </location>
</feature>
<feature type="transmembrane region" description="Helical" evidence="1">
    <location>
        <begin position="120"/>
        <end position="138"/>
    </location>
</feature>
<keyword evidence="3" id="KW-1185">Reference proteome</keyword>
<dbReference type="OrthoDB" id="103403at2"/>
<dbReference type="Proteomes" id="UP000324065">
    <property type="component" value="Unassembled WGS sequence"/>
</dbReference>
<feature type="transmembrane region" description="Helical" evidence="1">
    <location>
        <begin position="293"/>
        <end position="311"/>
    </location>
</feature>
<gene>
    <name evidence="2" type="ORF">F1188_06145</name>
</gene>
<protein>
    <submittedName>
        <fullName evidence="2">Oligosaccharide flippase family protein</fullName>
    </submittedName>
</protein>
<dbReference type="InterPro" id="IPR052556">
    <property type="entry name" value="PolySynth_Transporter"/>
</dbReference>
<evidence type="ECO:0000256" key="1">
    <source>
        <dbReference type="SAM" id="Phobius"/>
    </source>
</evidence>
<feature type="transmembrane region" description="Helical" evidence="1">
    <location>
        <begin position="176"/>
        <end position="195"/>
    </location>
</feature>
<evidence type="ECO:0000313" key="3">
    <source>
        <dbReference type="Proteomes" id="UP000324065"/>
    </source>
</evidence>
<feature type="transmembrane region" description="Helical" evidence="1">
    <location>
        <begin position="323"/>
        <end position="346"/>
    </location>
</feature>
<organism evidence="2 3">
    <name type="scientific">Roseospira marina</name>
    <dbReference type="NCBI Taxonomy" id="140057"/>
    <lineage>
        <taxon>Bacteria</taxon>
        <taxon>Pseudomonadati</taxon>
        <taxon>Pseudomonadota</taxon>
        <taxon>Alphaproteobacteria</taxon>
        <taxon>Rhodospirillales</taxon>
        <taxon>Rhodospirillaceae</taxon>
        <taxon>Roseospira</taxon>
    </lineage>
</organism>
<keyword evidence="1" id="KW-1133">Transmembrane helix</keyword>
<dbReference type="RefSeq" id="WP_150061515.1">
    <property type="nucleotide sequence ID" value="NZ_JACHII010000006.1"/>
</dbReference>
<sequence>MAVPPLPRGRVTPTALVRLAAYALDAGLPAVFGLCLMIAVARGASVEAFGAFALVLAIAGVQTPVAVLGLAGLFYGRAASRPSASNRLYWPGVVVVLGSGAGLYMATLAVLWVLAGPLLLHLYALAGLRVLGAAAEPLRAIYQARSRPDAYVPIRIGTVAVAALVAAFAFVLQADVVWYAAIWGLEWLLFAAVLLGASLRRGICPPVRHPRVGPVMVKAAPLLVQAICIAIYMRFDQIYVGWRFGAADLSAYAAAARIAEAGNMAYGVLAAFLCPRIIREWRAGRLAGDTKAVLVLIGVGTVGVSGVGALWGDTLLAGIFGPAYAAGGLILAVYVLSTGLTVYSTFGSRLNVAQGATLPGMISGLVGAVSNVGLSVLLCEVQGPLGAATATVLSYGLTCMVLWYAVWRRTSMTRR</sequence>
<dbReference type="AlphaFoldDB" id="A0A5M6IDU9"/>
<evidence type="ECO:0000313" key="2">
    <source>
        <dbReference type="EMBL" id="KAA5606446.1"/>
    </source>
</evidence>
<feature type="transmembrane region" description="Helical" evidence="1">
    <location>
        <begin position="384"/>
        <end position="406"/>
    </location>
</feature>
<dbReference type="EMBL" id="VWPJ01000004">
    <property type="protein sequence ID" value="KAA5606446.1"/>
    <property type="molecule type" value="Genomic_DNA"/>
</dbReference>
<reference evidence="2 3" key="1">
    <citation type="submission" date="2019-09" db="EMBL/GenBank/DDBJ databases">
        <title>Genome sequence of Roseospira marina, one of the more divergent members of the non-sulfur purple photosynthetic bacterial family, the Rhodospirillaceae.</title>
        <authorList>
            <person name="Meyer T."/>
            <person name="Kyndt J."/>
        </authorList>
    </citation>
    <scope>NUCLEOTIDE SEQUENCE [LARGE SCALE GENOMIC DNA]</scope>
    <source>
        <strain evidence="2 3">DSM 15113</strain>
    </source>
</reference>
<feature type="transmembrane region" description="Helical" evidence="1">
    <location>
        <begin position="358"/>
        <end position="378"/>
    </location>
</feature>
<feature type="transmembrane region" description="Helical" evidence="1">
    <location>
        <begin position="255"/>
        <end position="273"/>
    </location>
</feature>
<comment type="caution">
    <text evidence="2">The sequence shown here is derived from an EMBL/GenBank/DDBJ whole genome shotgun (WGS) entry which is preliminary data.</text>
</comment>
<feature type="transmembrane region" description="Helical" evidence="1">
    <location>
        <begin position="48"/>
        <end position="76"/>
    </location>
</feature>
<dbReference type="PANTHER" id="PTHR43424">
    <property type="entry name" value="LOCUS PUTATIVE PROTEIN 1-RELATED"/>
    <property type="match status" value="1"/>
</dbReference>
<feature type="transmembrane region" description="Helical" evidence="1">
    <location>
        <begin position="150"/>
        <end position="170"/>
    </location>
</feature>
<name>A0A5M6IDU9_9PROT</name>